<gene>
    <name evidence="1" type="ORF">KTN4_140</name>
</gene>
<proteinExistence type="predicted"/>
<dbReference type="Proteomes" id="UP000224336">
    <property type="component" value="Segment"/>
</dbReference>
<sequence>MNEHIQKKINQGTGRLAMCNFDKMNYVQGREYYAISDSGLLEQIVALCAVQWPQEMANYLHDESALFWALFDRGIVADGKPRADRKDFIYERLGFIHKKKFKKYGLSILQRARTRSMASFEKAQETC</sequence>
<evidence type="ECO:0000313" key="1">
    <source>
        <dbReference type="EMBL" id="ANM44898.1"/>
    </source>
</evidence>
<dbReference type="EMBL" id="KU521356">
    <property type="protein sequence ID" value="ANM44898.1"/>
    <property type="molecule type" value="Genomic_DNA"/>
</dbReference>
<reference evidence="1 2" key="1">
    <citation type="journal article" date="2016" name="Sci. Rep.">
        <title>A proposed integrated approach for the preclinical evaluation of phage therapy in Pseudomonas infections.</title>
        <authorList>
            <person name="Danis-Wlodarczyk K."/>
            <person name="Vandenheuvel D."/>
            <person name="Jang H.B."/>
            <person name="Briers Y."/>
            <person name="Olszak T."/>
            <person name="Arabski M."/>
            <person name="Wasik S."/>
            <person name="Drabik M."/>
            <person name="Higgins G."/>
            <person name="Tyrrell J."/>
            <person name="Harvey B.J."/>
            <person name="Noben J.P."/>
            <person name="Lavigne R."/>
            <person name="Drulis-Kawa Z."/>
        </authorList>
    </citation>
    <scope>NUCLEOTIDE SEQUENCE [LARGE SCALE GENOMIC DNA]</scope>
</reference>
<evidence type="ECO:0000313" key="2">
    <source>
        <dbReference type="Proteomes" id="UP000224336"/>
    </source>
</evidence>
<protein>
    <submittedName>
        <fullName evidence="1">Uncharacterized protein</fullName>
    </submittedName>
</protein>
<organism evidence="1 2">
    <name type="scientific">Pseudomonas phage KTN4</name>
    <dbReference type="NCBI Taxonomy" id="1862701"/>
    <lineage>
        <taxon>Viruses</taxon>
        <taxon>Duplodnaviria</taxon>
        <taxon>Heunggongvirae</taxon>
        <taxon>Uroviricota</taxon>
        <taxon>Caudoviricetes</taxon>
        <taxon>Chimalliviridae</taxon>
        <taxon>Phikzvirus</taxon>
        <taxon>Phikzvirus phiKZ</taxon>
    </lineage>
</organism>
<accession>A0A192Y585</accession>
<name>A0A192Y585_9CAUD</name>